<evidence type="ECO:0000256" key="4">
    <source>
        <dbReference type="ARBA" id="ARBA00023002"/>
    </source>
</evidence>
<dbReference type="InterPro" id="IPR016169">
    <property type="entry name" value="FAD-bd_PCMH_sub2"/>
</dbReference>
<evidence type="ECO:0000313" key="6">
    <source>
        <dbReference type="EMBL" id="SUZ66013.1"/>
    </source>
</evidence>
<keyword evidence="2" id="KW-0285">Flavoprotein</keyword>
<protein>
    <recommendedName>
        <fullName evidence="5">FAD-binding PCMH-type domain-containing protein</fullName>
    </recommendedName>
</protein>
<organism evidence="6">
    <name type="scientific">marine metagenome</name>
    <dbReference type="NCBI Taxonomy" id="408172"/>
    <lineage>
        <taxon>unclassified sequences</taxon>
        <taxon>metagenomes</taxon>
        <taxon>ecological metagenomes</taxon>
    </lineage>
</organism>
<dbReference type="InterPro" id="IPR016171">
    <property type="entry name" value="Vanillyl_alc_oxidase_C-sub2"/>
</dbReference>
<accession>A0A381PKP2</accession>
<gene>
    <name evidence="6" type="ORF">METZ01_LOCUS18867</name>
</gene>
<evidence type="ECO:0000259" key="5">
    <source>
        <dbReference type="PROSITE" id="PS51387"/>
    </source>
</evidence>
<dbReference type="InterPro" id="IPR006094">
    <property type="entry name" value="Oxid_FAD_bind_N"/>
</dbReference>
<reference evidence="6" key="1">
    <citation type="submission" date="2018-05" db="EMBL/GenBank/DDBJ databases">
        <authorList>
            <person name="Lanie J.A."/>
            <person name="Ng W.-L."/>
            <person name="Kazmierczak K.M."/>
            <person name="Andrzejewski T.M."/>
            <person name="Davidsen T.M."/>
            <person name="Wayne K.J."/>
            <person name="Tettelin H."/>
            <person name="Glass J.I."/>
            <person name="Rusch D."/>
            <person name="Podicherti R."/>
            <person name="Tsui H.-C.T."/>
            <person name="Winkler M.E."/>
        </authorList>
    </citation>
    <scope>NUCLEOTIDE SEQUENCE</scope>
</reference>
<proteinExistence type="predicted"/>
<evidence type="ECO:0000256" key="2">
    <source>
        <dbReference type="ARBA" id="ARBA00022630"/>
    </source>
</evidence>
<dbReference type="InterPro" id="IPR016166">
    <property type="entry name" value="FAD-bd_PCMH"/>
</dbReference>
<sequence>MEPKLMPYAALPDSFIDALVKVLGRENVLTDPYDLDRYTGDALSPTRAFGAENSFGRLADVVARPGSTEDVSVVLKLANRSGTPVVPFGAGTGVMGATLPAMGGIVLDLQRMSRILAINPMDMTAEVEAGVVLEDLENALALQGLMPGHDPYSVPIATVAGAISTNGVGYRAGAHGPMGDQVVALEAVLADGRIMSTPAVPNQSSGPSMKHLFIGSEGVFGVIAKATIRVFRLPEAQVFAGAAFDTFDQGFNAAAEMFALGVRPTLVDLTEEDAGITFYLLFEGFKEGVQANKERALAVCAHFGGRMLGPEPTMAYWEDRHQSAENYKVSALGKPRSVRWSRWRGRRGFDYLHLGLPISKVLEYRKLCDEIMSKSGVRVIEYAIWSRPELFSMLIAPESGMAADSKERMGETVQQVLELAQDMGGVMEYCHGVGVKLNHLLAREMGIGQDVVQALKQALDPNNIMNPGKLGL</sequence>
<dbReference type="Gene3D" id="3.30.43.10">
    <property type="entry name" value="Uridine Diphospho-n-acetylenolpyruvylglucosamine Reductase, domain 2"/>
    <property type="match status" value="1"/>
</dbReference>
<comment type="cofactor">
    <cofactor evidence="1">
        <name>FAD</name>
        <dbReference type="ChEBI" id="CHEBI:57692"/>
    </cofactor>
</comment>
<dbReference type="AlphaFoldDB" id="A0A381PKP2"/>
<dbReference type="SUPFAM" id="SSF56176">
    <property type="entry name" value="FAD-binding/transporter-associated domain-like"/>
    <property type="match status" value="1"/>
</dbReference>
<evidence type="ECO:0000256" key="1">
    <source>
        <dbReference type="ARBA" id="ARBA00001974"/>
    </source>
</evidence>
<dbReference type="EMBL" id="UINC01000973">
    <property type="protein sequence ID" value="SUZ66013.1"/>
    <property type="molecule type" value="Genomic_DNA"/>
</dbReference>
<evidence type="ECO:0000256" key="3">
    <source>
        <dbReference type="ARBA" id="ARBA00022827"/>
    </source>
</evidence>
<dbReference type="InterPro" id="IPR016164">
    <property type="entry name" value="FAD-linked_Oxase-like_C"/>
</dbReference>
<dbReference type="Pfam" id="PF02913">
    <property type="entry name" value="FAD-oxidase_C"/>
    <property type="match status" value="1"/>
</dbReference>
<dbReference type="GO" id="GO:1903457">
    <property type="term" value="P:lactate catabolic process"/>
    <property type="evidence" value="ECO:0007669"/>
    <property type="project" value="TreeGrafter"/>
</dbReference>
<dbReference type="PROSITE" id="PS51387">
    <property type="entry name" value="FAD_PCMH"/>
    <property type="match status" value="1"/>
</dbReference>
<dbReference type="Gene3D" id="1.10.45.10">
    <property type="entry name" value="Vanillyl-alcohol Oxidase, Chain A, domain 4"/>
    <property type="match status" value="1"/>
</dbReference>
<dbReference type="Gene3D" id="3.30.465.10">
    <property type="match status" value="1"/>
</dbReference>
<dbReference type="Pfam" id="PF01565">
    <property type="entry name" value="FAD_binding_4"/>
    <property type="match status" value="1"/>
</dbReference>
<dbReference type="GO" id="GO:0004458">
    <property type="term" value="F:D-lactate dehydrogenase (cytochrome) activity"/>
    <property type="evidence" value="ECO:0007669"/>
    <property type="project" value="TreeGrafter"/>
</dbReference>
<dbReference type="PANTHER" id="PTHR11748">
    <property type="entry name" value="D-LACTATE DEHYDROGENASE"/>
    <property type="match status" value="1"/>
</dbReference>
<dbReference type="GO" id="GO:0071949">
    <property type="term" value="F:FAD binding"/>
    <property type="evidence" value="ECO:0007669"/>
    <property type="project" value="InterPro"/>
</dbReference>
<dbReference type="SUPFAM" id="SSF55103">
    <property type="entry name" value="FAD-linked oxidases, C-terminal domain"/>
    <property type="match status" value="1"/>
</dbReference>
<keyword evidence="3" id="KW-0274">FAD</keyword>
<name>A0A381PKP2_9ZZZZ</name>
<dbReference type="InterPro" id="IPR036318">
    <property type="entry name" value="FAD-bd_PCMH-like_sf"/>
</dbReference>
<dbReference type="InterPro" id="IPR016167">
    <property type="entry name" value="FAD-bd_PCMH_sub1"/>
</dbReference>
<feature type="domain" description="FAD-binding PCMH-type" evidence="5">
    <location>
        <begin position="55"/>
        <end position="233"/>
    </location>
</feature>
<dbReference type="PANTHER" id="PTHR11748:SF118">
    <property type="entry name" value="ALKYLDIHYDROXYACETONEPHOSPHATE SYNTHASE (PRECURSOR)"/>
    <property type="match status" value="1"/>
</dbReference>
<dbReference type="GO" id="GO:0008720">
    <property type="term" value="F:D-lactate dehydrogenase (NAD+) activity"/>
    <property type="evidence" value="ECO:0007669"/>
    <property type="project" value="TreeGrafter"/>
</dbReference>
<keyword evidence="4" id="KW-0560">Oxidoreductase</keyword>
<dbReference type="InterPro" id="IPR004113">
    <property type="entry name" value="FAD-bd_oxidored_4_C"/>
</dbReference>